<sequence length="685" mass="77973">MEPSNATAPPASTPELPQEWPTHLQAEASITPDTRIYPRTTFVLDFAMPAESFEQLCWWLLSKEQPLGGCQRLGKSGTRQGGIDLFAHDEESPERLNVFECKAWKDFTGTELTGAIDTFLNGPWPSLTRSFTLILAQREIGTLANRWIDEKQRLKAAGIEGQLWTAHDLTQKLQLHPDVLSKFFPGAHIETFGNLWMERVGFSELVAKSIFDPRPYVARKARAFIERPGRLSDHLADARHAPDSACSPDAFTRIGHHGRHWYYRGPWFSLSVFLPDLTSSRATAAFDFHQHDLRGVTITVSHEWLLERFLFASGAPLDSQSRPFIVGLMPGDKDRYLIDLPNSRLILEEPVVQALADVADALTVVMRDTLQTLERSLSASGFPFVAYGGSHRVKIGSLRKRAWSYIARFCEAHDYASGTSPWHMFDAHPSMLKPFHPQATDRHDSGYHALITTRTSTDAFSSDWLDLLWTPHDLSEREPSARGWWPCQDTLDWLDQELLPEVRRWTWEREFGSRWRRLRYAREARNFAGYLDYLLTIEDVREQALVEQGSWQTDLPHAINRLERYYASRSAGHIDKQDVVNLYRAVAMMAGYKRGLPRYLARSLSLEPTDDHAALVTSIHQHIETSQTVVNNTVVEYALKALGAQFEGPDSPLLANERQQMLDWLLPLAHACDDGALVRRHSSKR</sequence>
<dbReference type="RefSeq" id="WP_262952739.1">
    <property type="nucleotide sequence ID" value="NZ_JAOSLA010000058.1"/>
</dbReference>
<evidence type="ECO:0008006" key="3">
    <source>
        <dbReference type="Google" id="ProtNLM"/>
    </source>
</evidence>
<dbReference type="EMBL" id="JAOSLA010000058">
    <property type="protein sequence ID" value="MCU7241112.1"/>
    <property type="molecule type" value="Genomic_DNA"/>
</dbReference>
<keyword evidence="2" id="KW-1185">Reference proteome</keyword>
<comment type="caution">
    <text evidence="1">The sequence shown here is derived from an EMBL/GenBank/DDBJ whole genome shotgun (WGS) entry which is preliminary data.</text>
</comment>
<gene>
    <name evidence="1" type="ORF">OC929_23980</name>
</gene>
<reference evidence="1" key="2">
    <citation type="submission" date="2022-09" db="EMBL/GenBank/DDBJ databases">
        <authorList>
            <person name="Cesa-Luna C."/>
            <person name="Girard L."/>
            <person name="Lood C."/>
            <person name="Hofte M."/>
            <person name="De Mot R."/>
        </authorList>
    </citation>
    <scope>NUCLEOTIDE SEQUENCE</scope>
    <source>
        <strain evidence="1">COR51</strain>
    </source>
</reference>
<accession>A0ABT2VH94</accession>
<name>A0ABT2VH94_9PSED</name>
<dbReference type="Proteomes" id="UP001139994">
    <property type="component" value="Unassembled WGS sequence"/>
</dbReference>
<proteinExistence type="predicted"/>
<protein>
    <recommendedName>
        <fullName evidence="3">Restriction endonuclease</fullName>
    </recommendedName>
</protein>
<evidence type="ECO:0000313" key="1">
    <source>
        <dbReference type="EMBL" id="MCU7241112.1"/>
    </source>
</evidence>
<evidence type="ECO:0000313" key="2">
    <source>
        <dbReference type="Proteomes" id="UP001139994"/>
    </source>
</evidence>
<reference evidence="1" key="3">
    <citation type="journal article" date="2023" name="mSystems">
        <title>Charting the Lipopeptidome of Nonpathogenic Pseudomonas.</title>
        <authorList>
            <person name="Cesa-Luna C."/>
            <person name="Geudens N."/>
            <person name="Girard L."/>
            <person name="De Roo V."/>
            <person name="Maklad H.R."/>
            <person name="Martins J.C."/>
            <person name="Hofte M."/>
            <person name="De Mot R."/>
        </authorList>
    </citation>
    <scope>NUCLEOTIDE SEQUENCE</scope>
    <source>
        <strain evidence="1">COR51</strain>
    </source>
</reference>
<reference evidence="1" key="1">
    <citation type="journal article" date="2022" name="Microbiol. Spectr.">
        <title>An Nuclear Magnetic Resonance Fingerprint Matching Approach for the Identification and Structural Re-Evaluation of Pseudomonas Lipopeptides.</title>
        <authorList>
            <person name="De Roo V."/>
            <person name="Verleysen Y."/>
            <person name="Kovacs B."/>
            <person name="De Vleeschouwer M."/>
            <person name="Muangkaew P."/>
            <person name="Girard L."/>
            <person name="Hofte M."/>
            <person name="De Mot R."/>
            <person name="Madder A."/>
            <person name="Geudens N."/>
            <person name="Martins J.C."/>
        </authorList>
    </citation>
    <scope>NUCLEOTIDE SEQUENCE</scope>
    <source>
        <strain evidence="1">COR51</strain>
    </source>
</reference>
<organism evidence="1 2">
    <name type="scientific">Pseudomonas peradeniyensis</name>
    <dbReference type="NCBI Taxonomy" id="2745488"/>
    <lineage>
        <taxon>Bacteria</taxon>
        <taxon>Pseudomonadati</taxon>
        <taxon>Pseudomonadota</taxon>
        <taxon>Gammaproteobacteria</taxon>
        <taxon>Pseudomonadales</taxon>
        <taxon>Pseudomonadaceae</taxon>
        <taxon>Pseudomonas</taxon>
    </lineage>
</organism>